<proteinExistence type="predicted"/>
<accession>W7Y2W7</accession>
<dbReference type="SUPFAM" id="SSF51391">
    <property type="entry name" value="Thiamin phosphate synthase"/>
    <property type="match status" value="1"/>
</dbReference>
<protein>
    <submittedName>
        <fullName evidence="4">Thiamine-phosphate synthase</fullName>
    </submittedName>
</protein>
<comment type="caution">
    <text evidence="4">The sequence shown here is derived from an EMBL/GenBank/DDBJ whole genome shotgun (WGS) entry which is preliminary data.</text>
</comment>
<evidence type="ECO:0000313" key="5">
    <source>
        <dbReference type="Proteomes" id="UP000019402"/>
    </source>
</evidence>
<dbReference type="eggNOG" id="COG0352">
    <property type="taxonomic scope" value="Bacteria"/>
</dbReference>
<dbReference type="GO" id="GO:0009228">
    <property type="term" value="P:thiamine biosynthetic process"/>
    <property type="evidence" value="ECO:0007669"/>
    <property type="project" value="UniProtKB-KW"/>
</dbReference>
<evidence type="ECO:0000313" key="4">
    <source>
        <dbReference type="EMBL" id="GAF01923.1"/>
    </source>
</evidence>
<dbReference type="AlphaFoldDB" id="W7Y2W7"/>
<reference evidence="4 5" key="1">
    <citation type="journal article" date="2014" name="Genome Announc.">
        <title>Draft Genome Sequence of Cytophaga fermentans JCM 21142T, a Facultative Anaerobe Isolated from Marine Mud.</title>
        <authorList>
            <person name="Starns D."/>
            <person name="Oshima K."/>
            <person name="Suda W."/>
            <person name="Iino T."/>
            <person name="Yuki M."/>
            <person name="Inoue J."/>
            <person name="Kitamura K."/>
            <person name="Iida T."/>
            <person name="Darby A."/>
            <person name="Hattori M."/>
            <person name="Ohkuma M."/>
        </authorList>
    </citation>
    <scope>NUCLEOTIDE SEQUENCE [LARGE SCALE GENOMIC DNA]</scope>
    <source>
        <strain evidence="4 5">JCM 21142</strain>
    </source>
</reference>
<dbReference type="Proteomes" id="UP000019402">
    <property type="component" value="Unassembled WGS sequence"/>
</dbReference>
<evidence type="ECO:0000259" key="3">
    <source>
        <dbReference type="Pfam" id="PF02581"/>
    </source>
</evidence>
<dbReference type="PANTHER" id="PTHR20857:SF23">
    <property type="entry name" value="THIAMINE BIOSYNTHETIC BIFUNCTIONAL ENZYME"/>
    <property type="match status" value="1"/>
</dbReference>
<dbReference type="InterPro" id="IPR013785">
    <property type="entry name" value="Aldolase_TIM"/>
</dbReference>
<keyword evidence="2" id="KW-0784">Thiamine biosynthesis</keyword>
<dbReference type="InterPro" id="IPR022998">
    <property type="entry name" value="ThiamineP_synth_TenI"/>
</dbReference>
<dbReference type="STRING" id="869213.GCA_000517085_01549"/>
<dbReference type="Pfam" id="PF02581">
    <property type="entry name" value="TMP-TENI"/>
    <property type="match status" value="1"/>
</dbReference>
<dbReference type="GO" id="GO:0005737">
    <property type="term" value="C:cytoplasm"/>
    <property type="evidence" value="ECO:0007669"/>
    <property type="project" value="TreeGrafter"/>
</dbReference>
<dbReference type="EMBL" id="BAMD01000004">
    <property type="protein sequence ID" value="GAF01923.1"/>
    <property type="molecule type" value="Genomic_DNA"/>
</dbReference>
<name>W7Y2W7_9BACT</name>
<evidence type="ECO:0000256" key="2">
    <source>
        <dbReference type="ARBA" id="ARBA00022977"/>
    </source>
</evidence>
<feature type="domain" description="Thiamine phosphate synthase/TenI" evidence="3">
    <location>
        <begin position="20"/>
        <end position="146"/>
    </location>
</feature>
<keyword evidence="5" id="KW-1185">Reference proteome</keyword>
<evidence type="ECO:0000256" key="1">
    <source>
        <dbReference type="ARBA" id="ARBA00004948"/>
    </source>
</evidence>
<gene>
    <name evidence="4" type="ORF">JCM21142_546</name>
</gene>
<dbReference type="PANTHER" id="PTHR20857">
    <property type="entry name" value="THIAMINE-PHOSPHATE PYROPHOSPHORYLASE"/>
    <property type="match status" value="1"/>
</dbReference>
<dbReference type="InterPro" id="IPR036206">
    <property type="entry name" value="ThiamineP_synth_sf"/>
</dbReference>
<comment type="pathway">
    <text evidence="1">Cofactor biosynthesis; thiamine diphosphate biosynthesis.</text>
</comment>
<organism evidence="4 5">
    <name type="scientific">Saccharicrinis fermentans DSM 9555 = JCM 21142</name>
    <dbReference type="NCBI Taxonomy" id="869213"/>
    <lineage>
        <taxon>Bacteria</taxon>
        <taxon>Pseudomonadati</taxon>
        <taxon>Bacteroidota</taxon>
        <taxon>Bacteroidia</taxon>
        <taxon>Marinilabiliales</taxon>
        <taxon>Marinilabiliaceae</taxon>
        <taxon>Saccharicrinis</taxon>
    </lineage>
</organism>
<dbReference type="Gene3D" id="3.20.20.70">
    <property type="entry name" value="Aldolase class I"/>
    <property type="match status" value="1"/>
</dbReference>
<sequence length="190" mass="21598">MENFGTYIILTRPQLPYSVIAEKCVLHGVKMLQLREKHLSDKELIKIGKEIKSITKNSSTNFVINDRPDIAAICDADFLHLGQDDIPINDARSIVGNMKIGISTHSIEQAKEALKHHPDYIGFGPIFPTNAKAIPDPPRGYRTTSKSIAFCQRTSGCHRWYFSRKHRAGDKSWRKKHSYGSPLYAKHKIR</sequence>
<dbReference type="CDD" id="cd00564">
    <property type="entry name" value="TMP_TenI"/>
    <property type="match status" value="1"/>
</dbReference>
<dbReference type="GO" id="GO:0004789">
    <property type="term" value="F:thiamine-phosphate diphosphorylase activity"/>
    <property type="evidence" value="ECO:0007669"/>
    <property type="project" value="TreeGrafter"/>
</dbReference>